<keyword evidence="10 12" id="KW-0675">Receptor</keyword>
<dbReference type="InterPro" id="IPR000133">
    <property type="entry name" value="ER_ret_rcpt"/>
</dbReference>
<dbReference type="GO" id="GO:0006621">
    <property type="term" value="P:protein retention in ER lumen"/>
    <property type="evidence" value="ECO:0007669"/>
    <property type="project" value="InterPro"/>
</dbReference>
<keyword evidence="13" id="KW-1185">Reference proteome</keyword>
<gene>
    <name evidence="12" type="ORF">A3770_03p20050</name>
</gene>
<evidence type="ECO:0000256" key="9">
    <source>
        <dbReference type="ARBA" id="ARBA00023136"/>
    </source>
</evidence>
<proteinExistence type="inferred from homology"/>
<organism evidence="12 13">
    <name type="scientific">Chloropicon primus</name>
    <dbReference type="NCBI Taxonomy" id="1764295"/>
    <lineage>
        <taxon>Eukaryota</taxon>
        <taxon>Viridiplantae</taxon>
        <taxon>Chlorophyta</taxon>
        <taxon>Chloropicophyceae</taxon>
        <taxon>Chloropicales</taxon>
        <taxon>Chloropicaceae</taxon>
        <taxon>Chloropicon</taxon>
    </lineage>
</organism>
<evidence type="ECO:0000256" key="3">
    <source>
        <dbReference type="ARBA" id="ARBA00022448"/>
    </source>
</evidence>
<feature type="transmembrane region" description="Helical" evidence="11">
    <location>
        <begin position="55"/>
        <end position="75"/>
    </location>
</feature>
<feature type="transmembrane region" description="Helical" evidence="11">
    <location>
        <begin position="32"/>
        <end position="49"/>
    </location>
</feature>
<comment type="subcellular location">
    <subcellularLocation>
        <location evidence="1">Endoplasmic reticulum membrane</location>
        <topology evidence="1">Multi-pass membrane protein</topology>
    </subcellularLocation>
</comment>
<keyword evidence="7" id="KW-0653">Protein transport</keyword>
<sequence length="278" mass="31450">MEDLKKLKAGLRDPLLVLAKFFKKLSKRQQHLLIGATSILSIFFVFLLSRAIAELLFVVAECVHLGGIVLLLYSVKKRKSAAGISLRTQYLTCIFLFVRFYCSLVMEKDIHTLLDLVTTVLTVYVIVYIKNNLQSTYGKADDSLKVEYLLIPCAVLAFLVQPAGNHVYLHRVLWAFAVYVESISILPQLKMMQNMKVITELFAAHYVFALGCARGLSFLHWVFEFALNGTAVYTSMGKGLWPLLVILSEIVQTGIYADFCYYYVRSLLRGDSVIKLPV</sequence>
<keyword evidence="8 11" id="KW-1133">Transmembrane helix</keyword>
<keyword evidence="3" id="KW-0813">Transport</keyword>
<dbReference type="AlphaFoldDB" id="A0A5B8MGG8"/>
<feature type="transmembrane region" description="Helical" evidence="11">
    <location>
        <begin position="112"/>
        <end position="131"/>
    </location>
</feature>
<dbReference type="GO" id="GO:0046923">
    <property type="term" value="F:ER retention sequence binding"/>
    <property type="evidence" value="ECO:0007669"/>
    <property type="project" value="InterPro"/>
</dbReference>
<dbReference type="GO" id="GO:0005789">
    <property type="term" value="C:endoplasmic reticulum membrane"/>
    <property type="evidence" value="ECO:0007669"/>
    <property type="project" value="UniProtKB-SubCell"/>
</dbReference>
<dbReference type="PANTHER" id="PTHR10585">
    <property type="entry name" value="ER LUMEN PROTEIN RETAINING RECEPTOR"/>
    <property type="match status" value="1"/>
</dbReference>
<dbReference type="Proteomes" id="UP000316726">
    <property type="component" value="Chromosome 3"/>
</dbReference>
<dbReference type="GO" id="GO:0016192">
    <property type="term" value="P:vesicle-mediated transport"/>
    <property type="evidence" value="ECO:0007669"/>
    <property type="project" value="UniProtKB-KW"/>
</dbReference>
<evidence type="ECO:0000313" key="13">
    <source>
        <dbReference type="Proteomes" id="UP000316726"/>
    </source>
</evidence>
<evidence type="ECO:0000256" key="10">
    <source>
        <dbReference type="ARBA" id="ARBA00023170"/>
    </source>
</evidence>
<dbReference type="OrthoDB" id="7694678at2759"/>
<feature type="transmembrane region" description="Helical" evidence="11">
    <location>
        <begin position="201"/>
        <end position="223"/>
    </location>
</feature>
<name>A0A5B8MGG8_9CHLO</name>
<evidence type="ECO:0000256" key="5">
    <source>
        <dbReference type="ARBA" id="ARBA00022824"/>
    </source>
</evidence>
<evidence type="ECO:0000256" key="4">
    <source>
        <dbReference type="ARBA" id="ARBA00022692"/>
    </source>
</evidence>
<evidence type="ECO:0000256" key="7">
    <source>
        <dbReference type="ARBA" id="ARBA00022927"/>
    </source>
</evidence>
<evidence type="ECO:0000256" key="2">
    <source>
        <dbReference type="ARBA" id="ARBA00010120"/>
    </source>
</evidence>
<evidence type="ECO:0000256" key="1">
    <source>
        <dbReference type="ARBA" id="ARBA00004477"/>
    </source>
</evidence>
<dbReference type="PRINTS" id="PR00660">
    <property type="entry name" value="ERLUMENR"/>
</dbReference>
<accession>A0A5B8MGG8</accession>
<feature type="transmembrane region" description="Helical" evidence="11">
    <location>
        <begin position="243"/>
        <end position="264"/>
    </location>
</feature>
<feature type="transmembrane region" description="Helical" evidence="11">
    <location>
        <begin position="87"/>
        <end position="106"/>
    </location>
</feature>
<keyword evidence="9 11" id="KW-0472">Membrane</keyword>
<evidence type="ECO:0000256" key="6">
    <source>
        <dbReference type="ARBA" id="ARBA00022892"/>
    </source>
</evidence>
<keyword evidence="6" id="KW-0931">ER-Golgi transport</keyword>
<evidence type="ECO:0000313" key="12">
    <source>
        <dbReference type="EMBL" id="QDZ19487.1"/>
    </source>
</evidence>
<keyword evidence="5" id="KW-0256">Endoplasmic reticulum</keyword>
<dbReference type="STRING" id="1764295.A0A5B8MGG8"/>
<comment type="similarity">
    <text evidence="2">Belongs to the ERD2 family.</text>
</comment>
<reference evidence="12 13" key="1">
    <citation type="submission" date="2018-07" db="EMBL/GenBank/DDBJ databases">
        <title>The complete nuclear genome of the prasinophyte Chloropicon primus (CCMP1205).</title>
        <authorList>
            <person name="Pombert J.-F."/>
            <person name="Otis C."/>
            <person name="Turmel M."/>
            <person name="Lemieux C."/>
        </authorList>
    </citation>
    <scope>NUCLEOTIDE SEQUENCE [LARGE SCALE GENOMIC DNA]</scope>
    <source>
        <strain evidence="12 13">CCMP1205</strain>
    </source>
</reference>
<dbReference type="EMBL" id="CP031036">
    <property type="protein sequence ID" value="QDZ19487.1"/>
    <property type="molecule type" value="Genomic_DNA"/>
</dbReference>
<evidence type="ECO:0000256" key="8">
    <source>
        <dbReference type="ARBA" id="ARBA00022989"/>
    </source>
</evidence>
<protein>
    <submittedName>
        <fullName evidence="12">ER lumen protein-retaining receptor-like protein</fullName>
    </submittedName>
</protein>
<dbReference type="Pfam" id="PF00810">
    <property type="entry name" value="ER_lumen_recept"/>
    <property type="match status" value="1"/>
</dbReference>
<dbReference type="GO" id="GO:0015031">
    <property type="term" value="P:protein transport"/>
    <property type="evidence" value="ECO:0007669"/>
    <property type="project" value="UniProtKB-KW"/>
</dbReference>
<evidence type="ECO:0000256" key="11">
    <source>
        <dbReference type="SAM" id="Phobius"/>
    </source>
</evidence>
<keyword evidence="4 11" id="KW-0812">Transmembrane</keyword>